<evidence type="ECO:0000313" key="2">
    <source>
        <dbReference type="EMBL" id="KAJ3788213.1"/>
    </source>
</evidence>
<reference evidence="2" key="1">
    <citation type="submission" date="2022-08" db="EMBL/GenBank/DDBJ databases">
        <authorList>
            <consortium name="DOE Joint Genome Institute"/>
            <person name="Min B."/>
            <person name="Riley R."/>
            <person name="Sierra-Patev S."/>
            <person name="Naranjo-Ortiz M."/>
            <person name="Looney B."/>
            <person name="Konkel Z."/>
            <person name="Slot J.C."/>
            <person name="Sakamoto Y."/>
            <person name="Steenwyk J.L."/>
            <person name="Rokas A."/>
            <person name="Carro J."/>
            <person name="Camarero S."/>
            <person name="Ferreira P."/>
            <person name="Molpeceres G."/>
            <person name="Ruiz-Duenas F.J."/>
            <person name="Serrano A."/>
            <person name="Henrissat B."/>
            <person name="Drula E."/>
            <person name="Hughes K.W."/>
            <person name="Mata J.L."/>
            <person name="Ishikawa N.K."/>
            <person name="Vargas-Isla R."/>
            <person name="Ushijima S."/>
            <person name="Smith C.A."/>
            <person name="Ahrendt S."/>
            <person name="Andreopoulos W."/>
            <person name="He G."/>
            <person name="Labutti K."/>
            <person name="Lipzen A."/>
            <person name="Ng V."/>
            <person name="Sandor L."/>
            <person name="Barry K."/>
            <person name="Martinez A.T."/>
            <person name="Xiao Y."/>
            <person name="Gibbons J.G."/>
            <person name="Terashima K."/>
            <person name="Hibbett D.S."/>
            <person name="Grigoriev I.V."/>
        </authorList>
    </citation>
    <scope>NUCLEOTIDE SEQUENCE</scope>
    <source>
        <strain evidence="2">TFB10291</strain>
    </source>
</reference>
<feature type="chain" id="PRO_5041230050" description="Acid protease" evidence="1">
    <location>
        <begin position="25"/>
        <end position="320"/>
    </location>
</feature>
<evidence type="ECO:0000313" key="3">
    <source>
        <dbReference type="Proteomes" id="UP001163798"/>
    </source>
</evidence>
<dbReference type="Proteomes" id="UP001163798">
    <property type="component" value="Unassembled WGS sequence"/>
</dbReference>
<gene>
    <name evidence="2" type="ORF">GGU10DRAFT_346706</name>
</gene>
<proteinExistence type="predicted"/>
<name>A0AA38L0H9_9AGAR</name>
<accession>A0AA38L0H9</accession>
<dbReference type="AlphaFoldDB" id="A0AA38L0H9"/>
<keyword evidence="3" id="KW-1185">Reference proteome</keyword>
<keyword evidence="1" id="KW-0732">Signal</keyword>
<sequence length="320" mass="34810">MFGSFSAFATGFIILLASSRCISGLPFTTGGTEDVSHREPVLSHDISWPNLGEFHSKQVQLEGSSPILDPSAIWRRNSAGACKNLTDPKILPGWEKIKEYAKTHWGDKHHKVVTNDKDFPEFPALMCTPTTQSIQMSYSGKPLCTTNNVTSAGVLSGTSGTVSVSVGQGFMVSSTFALSSSTSFDLSDGLTPMINFPDVVGIMQGFSTNALISNTKSDTLTKTYNDMQTTTLIMASLEGQKCDATVEIRTCLLQGIGELKMVGTGFVWFQYEDKVKGHYKYREDIEKIVPDLEGRTTTVTFQGPIKVETHAAYAGSCREP</sequence>
<comment type="caution">
    <text evidence="2">The sequence shown here is derived from an EMBL/GenBank/DDBJ whole genome shotgun (WGS) entry which is preliminary data.</text>
</comment>
<organism evidence="2 3">
    <name type="scientific">Lentinula aff. detonsa</name>
    <dbReference type="NCBI Taxonomy" id="2804958"/>
    <lineage>
        <taxon>Eukaryota</taxon>
        <taxon>Fungi</taxon>
        <taxon>Dikarya</taxon>
        <taxon>Basidiomycota</taxon>
        <taxon>Agaricomycotina</taxon>
        <taxon>Agaricomycetes</taxon>
        <taxon>Agaricomycetidae</taxon>
        <taxon>Agaricales</taxon>
        <taxon>Marasmiineae</taxon>
        <taxon>Omphalotaceae</taxon>
        <taxon>Lentinula</taxon>
    </lineage>
</organism>
<protein>
    <recommendedName>
        <fullName evidence="4">Acid protease</fullName>
    </recommendedName>
</protein>
<feature type="signal peptide" evidence="1">
    <location>
        <begin position="1"/>
        <end position="24"/>
    </location>
</feature>
<dbReference type="EMBL" id="MU793278">
    <property type="protein sequence ID" value="KAJ3788213.1"/>
    <property type="molecule type" value="Genomic_DNA"/>
</dbReference>
<evidence type="ECO:0000256" key="1">
    <source>
        <dbReference type="SAM" id="SignalP"/>
    </source>
</evidence>
<evidence type="ECO:0008006" key="4">
    <source>
        <dbReference type="Google" id="ProtNLM"/>
    </source>
</evidence>